<evidence type="ECO:0000313" key="2">
    <source>
        <dbReference type="EMBL" id="KAF8773962.1"/>
    </source>
</evidence>
<sequence length="88" mass="10481">MIKITTEQSKFWYTQLTAVETTNVSRETCLKKPRVDDVQPVENRRRKQYTLIKKHDSEGWPIRPRNTTEGRPIDYHKPTRPAKTRAKE</sequence>
<feature type="compositionally biased region" description="Basic and acidic residues" evidence="1">
    <location>
        <begin position="66"/>
        <end position="77"/>
    </location>
</feature>
<feature type="compositionally biased region" description="Basic residues" evidence="1">
    <location>
        <begin position="78"/>
        <end position="88"/>
    </location>
</feature>
<dbReference type="EMBL" id="JABXBU010002227">
    <property type="protein sequence ID" value="KAF8773962.1"/>
    <property type="molecule type" value="Genomic_DNA"/>
</dbReference>
<gene>
    <name evidence="2" type="ORF">HNY73_016567</name>
</gene>
<feature type="region of interest" description="Disordered" evidence="1">
    <location>
        <begin position="46"/>
        <end position="88"/>
    </location>
</feature>
<reference evidence="2" key="1">
    <citation type="journal article" date="2020" name="bioRxiv">
        <title>Chromosome-level reference genome of the European wasp spider Argiope bruennichi: a resource for studies on range expansion and evolutionary adaptation.</title>
        <authorList>
            <person name="Sheffer M.M."/>
            <person name="Hoppe A."/>
            <person name="Krehenwinkel H."/>
            <person name="Uhl G."/>
            <person name="Kuss A.W."/>
            <person name="Jensen L."/>
            <person name="Jensen C."/>
            <person name="Gillespie R.G."/>
            <person name="Hoff K.J."/>
            <person name="Prost S."/>
        </authorList>
    </citation>
    <scope>NUCLEOTIDE SEQUENCE</scope>
</reference>
<dbReference type="AlphaFoldDB" id="A0A8T0EJ69"/>
<evidence type="ECO:0000313" key="3">
    <source>
        <dbReference type="Proteomes" id="UP000807504"/>
    </source>
</evidence>
<comment type="caution">
    <text evidence="2">The sequence shown here is derived from an EMBL/GenBank/DDBJ whole genome shotgun (WGS) entry which is preliminary data.</text>
</comment>
<accession>A0A8T0EJ69</accession>
<name>A0A8T0EJ69_ARGBR</name>
<reference evidence="2" key="2">
    <citation type="submission" date="2020-06" db="EMBL/GenBank/DDBJ databases">
        <authorList>
            <person name="Sheffer M."/>
        </authorList>
    </citation>
    <scope>NUCLEOTIDE SEQUENCE</scope>
</reference>
<evidence type="ECO:0000256" key="1">
    <source>
        <dbReference type="SAM" id="MobiDB-lite"/>
    </source>
</evidence>
<dbReference type="Proteomes" id="UP000807504">
    <property type="component" value="Unassembled WGS sequence"/>
</dbReference>
<protein>
    <submittedName>
        <fullName evidence="2">Uncharacterized protein</fullName>
    </submittedName>
</protein>
<proteinExistence type="predicted"/>
<organism evidence="2 3">
    <name type="scientific">Argiope bruennichi</name>
    <name type="common">Wasp spider</name>
    <name type="synonym">Aranea bruennichi</name>
    <dbReference type="NCBI Taxonomy" id="94029"/>
    <lineage>
        <taxon>Eukaryota</taxon>
        <taxon>Metazoa</taxon>
        <taxon>Ecdysozoa</taxon>
        <taxon>Arthropoda</taxon>
        <taxon>Chelicerata</taxon>
        <taxon>Arachnida</taxon>
        <taxon>Araneae</taxon>
        <taxon>Araneomorphae</taxon>
        <taxon>Entelegynae</taxon>
        <taxon>Araneoidea</taxon>
        <taxon>Araneidae</taxon>
        <taxon>Argiope</taxon>
    </lineage>
</organism>
<keyword evidence="3" id="KW-1185">Reference proteome</keyword>